<keyword evidence="1" id="KW-0812">Transmembrane</keyword>
<proteinExistence type="predicted"/>
<name>A0A1N7E372_9EURY</name>
<keyword evidence="3" id="KW-1185">Reference proteome</keyword>
<dbReference type="EMBL" id="FTNO01000005">
    <property type="protein sequence ID" value="SIR82510.1"/>
    <property type="molecule type" value="Genomic_DNA"/>
</dbReference>
<keyword evidence="1" id="KW-0472">Membrane</keyword>
<protein>
    <submittedName>
        <fullName evidence="2">Uncharacterized protein</fullName>
    </submittedName>
</protein>
<accession>A0A1N7E372</accession>
<sequence>MTMEQTESTLADHLGMAAFFLFMPAAVFIGPLEAAIGIAVYWFFEPDRSPAETSPAE</sequence>
<feature type="transmembrane region" description="Helical" evidence="1">
    <location>
        <begin position="20"/>
        <end position="44"/>
    </location>
</feature>
<evidence type="ECO:0000313" key="3">
    <source>
        <dbReference type="Proteomes" id="UP000186914"/>
    </source>
</evidence>
<dbReference type="Proteomes" id="UP000186914">
    <property type="component" value="Unassembled WGS sequence"/>
</dbReference>
<reference evidence="3" key="1">
    <citation type="submission" date="2017-01" db="EMBL/GenBank/DDBJ databases">
        <authorList>
            <person name="Varghese N."/>
            <person name="Submissions S."/>
        </authorList>
    </citation>
    <scope>NUCLEOTIDE SEQUENCE [LARGE SCALE GENOMIC DNA]</scope>
    <source>
        <strain evidence="3">CGMCC 1.7737</strain>
    </source>
</reference>
<evidence type="ECO:0000313" key="2">
    <source>
        <dbReference type="EMBL" id="SIR82510.1"/>
    </source>
</evidence>
<dbReference type="AlphaFoldDB" id="A0A1N7E372"/>
<keyword evidence="1" id="KW-1133">Transmembrane helix</keyword>
<organism evidence="2 3">
    <name type="scientific">Haladaptatus litoreus</name>
    <dbReference type="NCBI Taxonomy" id="553468"/>
    <lineage>
        <taxon>Archaea</taxon>
        <taxon>Methanobacteriati</taxon>
        <taxon>Methanobacteriota</taxon>
        <taxon>Stenosarchaea group</taxon>
        <taxon>Halobacteria</taxon>
        <taxon>Halobacteriales</taxon>
        <taxon>Haladaptataceae</taxon>
        <taxon>Haladaptatus</taxon>
    </lineage>
</organism>
<evidence type="ECO:0000256" key="1">
    <source>
        <dbReference type="SAM" id="Phobius"/>
    </source>
</evidence>
<gene>
    <name evidence="2" type="ORF">SAMN05421858_3979</name>
</gene>